<dbReference type="AlphaFoldDB" id="A0AAN5MG76"/>
<dbReference type="InterPro" id="IPR011990">
    <property type="entry name" value="TPR-like_helical_dom_sf"/>
</dbReference>
<comment type="caution">
    <text evidence="1">The sequence shown here is derived from an EMBL/GenBank/DDBJ whole genome shotgun (WGS) entry which is preliminary data.</text>
</comment>
<proteinExistence type="predicted"/>
<dbReference type="RefSeq" id="WP_349467086.1">
    <property type="nucleotide sequence ID" value="NZ_JBEEWI010000008.1"/>
</dbReference>
<sequence length="169" mass="18390">MMKTDAREPDIVLRFFQQGGALRMLFAADISADLDVLQRYARQLASAGEYGAAARIYKILTICDAWSFEYWFELGACCRAGAAWSDAIYAYGRAAKIRVSEAKAPCAAGECYLACGNLPMAAKAFRAALLVCGAEHQGGNHENREVADIRRRARAGLSKTGEDNEPDAN</sequence>
<evidence type="ECO:0000313" key="1">
    <source>
        <dbReference type="EMBL" id="HAT3808745.1"/>
    </source>
</evidence>
<dbReference type="EMBL" id="DACSWI010000003">
    <property type="protein sequence ID" value="HAT3808745.1"/>
    <property type="molecule type" value="Genomic_DNA"/>
</dbReference>
<dbReference type="InterPro" id="IPR005415">
    <property type="entry name" value="T3SS_Ca_resp_chp_LcrH/SycD"/>
</dbReference>
<dbReference type="Gene3D" id="1.25.40.10">
    <property type="entry name" value="Tetratricopeptide repeat domain"/>
    <property type="match status" value="1"/>
</dbReference>
<dbReference type="PRINTS" id="PR01595">
    <property type="entry name" value="SYCDCHAPRONE"/>
</dbReference>
<dbReference type="NCBIfam" id="NF011890">
    <property type="entry name" value="PRK15363.1"/>
    <property type="match status" value="1"/>
</dbReference>
<name>A0AAN5MG76_MORMO</name>
<protein>
    <submittedName>
        <fullName evidence="1">CesD/SycD/LcrH family type III secretion system chaperone SscA</fullName>
    </submittedName>
</protein>
<accession>A0AAN5MG76</accession>
<dbReference type="Proteomes" id="UP000865968">
    <property type="component" value="Unassembled WGS sequence"/>
</dbReference>
<organism evidence="1 2">
    <name type="scientific">Morganella morganii</name>
    <name type="common">Proteus morganii</name>
    <dbReference type="NCBI Taxonomy" id="582"/>
    <lineage>
        <taxon>Bacteria</taxon>
        <taxon>Pseudomonadati</taxon>
        <taxon>Pseudomonadota</taxon>
        <taxon>Gammaproteobacteria</taxon>
        <taxon>Enterobacterales</taxon>
        <taxon>Morganellaceae</taxon>
        <taxon>Morganella</taxon>
    </lineage>
</organism>
<reference evidence="1" key="2">
    <citation type="submission" date="2020-10" db="EMBL/GenBank/DDBJ databases">
        <authorList>
            <consortium name="NCBI Pathogen Detection Project"/>
        </authorList>
    </citation>
    <scope>NUCLEOTIDE SEQUENCE</scope>
    <source>
        <strain evidence="1">Morganella morganii ARLG-3209</strain>
    </source>
</reference>
<reference evidence="1" key="1">
    <citation type="journal article" date="2018" name="Genome Biol.">
        <title>SKESA: strategic k-mer extension for scrupulous assemblies.</title>
        <authorList>
            <person name="Souvorov A."/>
            <person name="Agarwala R."/>
            <person name="Lipman D.J."/>
        </authorList>
    </citation>
    <scope>NUCLEOTIDE SEQUENCE</scope>
    <source>
        <strain evidence="1">Morganella morganii ARLG-3209</strain>
    </source>
</reference>
<evidence type="ECO:0000313" key="2">
    <source>
        <dbReference type="Proteomes" id="UP000865968"/>
    </source>
</evidence>
<dbReference type="SUPFAM" id="SSF48452">
    <property type="entry name" value="TPR-like"/>
    <property type="match status" value="1"/>
</dbReference>
<gene>
    <name evidence="1" type="ORF">I8608_001572</name>
</gene>